<proteinExistence type="predicted"/>
<dbReference type="SMART" id="SM00487">
    <property type="entry name" value="DEXDc"/>
    <property type="match status" value="1"/>
</dbReference>
<dbReference type="InterPro" id="IPR014001">
    <property type="entry name" value="Helicase_ATP-bd"/>
</dbReference>
<dbReference type="InterPro" id="IPR001650">
    <property type="entry name" value="Helicase_C-like"/>
</dbReference>
<keyword evidence="6" id="KW-0347">Helicase</keyword>
<evidence type="ECO:0000256" key="1">
    <source>
        <dbReference type="ARBA" id="ARBA00022741"/>
    </source>
</evidence>
<gene>
    <name evidence="6" type="ORF">ABC228_16205</name>
</gene>
<dbReference type="SMART" id="SM00490">
    <property type="entry name" value="HELICc"/>
    <property type="match status" value="1"/>
</dbReference>
<dbReference type="InterPro" id="IPR006935">
    <property type="entry name" value="Helicase/UvrB_N"/>
</dbReference>
<dbReference type="Pfam" id="PF04851">
    <property type="entry name" value="ResIII"/>
    <property type="match status" value="1"/>
</dbReference>
<keyword evidence="6" id="KW-0378">Hydrolase</keyword>
<dbReference type="PANTHER" id="PTHR30580:SF1">
    <property type="entry name" value="COMF OPERON PROTEIN 1"/>
    <property type="match status" value="1"/>
</dbReference>
<evidence type="ECO:0000259" key="4">
    <source>
        <dbReference type="PROSITE" id="PS51192"/>
    </source>
</evidence>
<keyword evidence="7" id="KW-1185">Reference proteome</keyword>
<organism evidence="6 7">
    <name type="scientific">Ornithinibacillus xuwenensis</name>
    <dbReference type="NCBI Taxonomy" id="3144668"/>
    <lineage>
        <taxon>Bacteria</taxon>
        <taxon>Bacillati</taxon>
        <taxon>Bacillota</taxon>
        <taxon>Bacilli</taxon>
        <taxon>Bacillales</taxon>
        <taxon>Bacillaceae</taxon>
        <taxon>Ornithinibacillus</taxon>
    </lineage>
</organism>
<dbReference type="Proteomes" id="UP001444625">
    <property type="component" value="Unassembled WGS sequence"/>
</dbReference>
<evidence type="ECO:0000313" key="6">
    <source>
        <dbReference type="EMBL" id="MEN2768728.1"/>
    </source>
</evidence>
<sequence length="378" mass="42609">MACESLYIWQGSTAKFPVWDSPLTWDGTLSRAQGNASNRIVRAIRAKEKELLVWAVCGAGKTEMLFTGIEAALQLGLRICIATPRADVVRELKPRVQQAFQSVAIQALYGGSEEKEGTAQIIISTTHQLLRYYKTFDVMIIDEVDAFPYHNDSALPFAVRRAGKDGHTTIYLTATPRNNLRYRIAINKLPHIFVPTRFHGYPLPVPTLQILYSLKKKLKQQVIPTPLISWINERKNPSRQVLIFVPTISLASELVKSLYDRLKSDPMYVKNTCIESVHSEDEKRIEKITRFRNNEIKILITTSILERGVTFPSVDVMVLHANHSVFDEAALVQIAGRAGRSADDPDGEVVFFHDGKSMAMVKAVRSIKRMNRRGGFKS</sequence>
<evidence type="ECO:0000313" key="7">
    <source>
        <dbReference type="Proteomes" id="UP001444625"/>
    </source>
</evidence>
<dbReference type="RefSeq" id="WP_345826222.1">
    <property type="nucleotide sequence ID" value="NZ_JBDIML010000006.1"/>
</dbReference>
<dbReference type="EMBL" id="JBDIML010000006">
    <property type="protein sequence ID" value="MEN2768728.1"/>
    <property type="molecule type" value="Genomic_DNA"/>
</dbReference>
<dbReference type="InterPro" id="IPR027417">
    <property type="entry name" value="P-loop_NTPase"/>
</dbReference>
<evidence type="ECO:0000259" key="5">
    <source>
        <dbReference type="PROSITE" id="PS51194"/>
    </source>
</evidence>
<accession>A0ABU9XKB1</accession>
<dbReference type="CDD" id="cd17925">
    <property type="entry name" value="DEXDc_ComFA"/>
    <property type="match status" value="1"/>
</dbReference>
<dbReference type="Gene3D" id="3.40.50.300">
    <property type="entry name" value="P-loop containing nucleotide triphosphate hydrolases"/>
    <property type="match status" value="2"/>
</dbReference>
<dbReference type="GO" id="GO:0004386">
    <property type="term" value="F:helicase activity"/>
    <property type="evidence" value="ECO:0007669"/>
    <property type="project" value="UniProtKB-KW"/>
</dbReference>
<dbReference type="SUPFAM" id="SSF52540">
    <property type="entry name" value="P-loop containing nucleoside triphosphate hydrolases"/>
    <property type="match status" value="1"/>
</dbReference>
<dbReference type="PROSITE" id="PS51194">
    <property type="entry name" value="HELICASE_CTER"/>
    <property type="match status" value="1"/>
</dbReference>
<comment type="caution">
    <text evidence="6">The sequence shown here is derived from an EMBL/GenBank/DDBJ whole genome shotgun (WGS) entry which is preliminary data.</text>
</comment>
<dbReference type="PANTHER" id="PTHR30580">
    <property type="entry name" value="PRIMOSOMAL PROTEIN N"/>
    <property type="match status" value="1"/>
</dbReference>
<reference evidence="6 7" key="1">
    <citation type="submission" date="2024-05" db="EMBL/GenBank/DDBJ databases">
        <authorList>
            <person name="Haq I."/>
            <person name="Ullah Z."/>
            <person name="Ahmad R."/>
            <person name="Li M."/>
            <person name="Tong Y."/>
        </authorList>
    </citation>
    <scope>NUCLEOTIDE SEQUENCE [LARGE SCALE GENOMIC DNA]</scope>
    <source>
        <strain evidence="6 7">16A2E</strain>
    </source>
</reference>
<feature type="domain" description="Helicase C-terminal" evidence="5">
    <location>
        <begin position="223"/>
        <end position="378"/>
    </location>
</feature>
<protein>
    <submittedName>
        <fullName evidence="6">Helicase-related protein</fullName>
    </submittedName>
</protein>
<keyword evidence="1" id="KW-0547">Nucleotide-binding</keyword>
<keyword evidence="2" id="KW-0067">ATP-binding</keyword>
<name>A0ABU9XKB1_9BACI</name>
<dbReference type="Pfam" id="PF00271">
    <property type="entry name" value="Helicase_C"/>
    <property type="match status" value="1"/>
</dbReference>
<keyword evidence="3" id="KW-0238">DNA-binding</keyword>
<evidence type="ECO:0000256" key="2">
    <source>
        <dbReference type="ARBA" id="ARBA00022840"/>
    </source>
</evidence>
<evidence type="ECO:0000256" key="3">
    <source>
        <dbReference type="ARBA" id="ARBA00023125"/>
    </source>
</evidence>
<dbReference type="PROSITE" id="PS51192">
    <property type="entry name" value="HELICASE_ATP_BIND_1"/>
    <property type="match status" value="1"/>
</dbReference>
<feature type="domain" description="Helicase ATP-binding" evidence="4">
    <location>
        <begin position="42"/>
        <end position="194"/>
    </location>
</feature>